<evidence type="ECO:0000313" key="1">
    <source>
        <dbReference type="EMBL" id="BBC78604.1"/>
    </source>
</evidence>
<reference evidence="1 2" key="1">
    <citation type="submission" date="2018-02" db="EMBL/GenBank/DDBJ databases">
        <title>Acetobacter orientalis genome.</title>
        <authorList>
            <person name="Nakashima N."/>
            <person name="Tamura T."/>
        </authorList>
    </citation>
    <scope>NUCLEOTIDE SEQUENCE [LARGE SCALE GENOMIC DNA]</scope>
    <source>
        <strain evidence="1 2">FAN1</strain>
    </source>
</reference>
<dbReference type="Proteomes" id="UP000270034">
    <property type="component" value="Chromosome"/>
</dbReference>
<sequence>MHAARATQLLLRMQQESWVIKRLDNWPQFWGIQEAETDERNR</sequence>
<accession>A0A2Z5ZD57</accession>
<protein>
    <submittedName>
        <fullName evidence="1">Uncharacterized protein</fullName>
    </submittedName>
</protein>
<evidence type="ECO:0000313" key="2">
    <source>
        <dbReference type="Proteomes" id="UP000270034"/>
    </source>
</evidence>
<dbReference type="EMBL" id="AP018515">
    <property type="protein sequence ID" value="BBC78604.1"/>
    <property type="molecule type" value="Genomic_DNA"/>
</dbReference>
<proteinExistence type="predicted"/>
<dbReference type="KEGG" id="aot:AcetOri_orf00386"/>
<gene>
    <name evidence="1" type="ORF">AcetOrient_orf00386</name>
</gene>
<name>A0A2Z5ZD57_9PROT</name>
<organism evidence="1 2">
    <name type="scientific">Acetobacter orientalis</name>
    <dbReference type="NCBI Taxonomy" id="146474"/>
    <lineage>
        <taxon>Bacteria</taxon>
        <taxon>Pseudomonadati</taxon>
        <taxon>Pseudomonadota</taxon>
        <taxon>Alphaproteobacteria</taxon>
        <taxon>Acetobacterales</taxon>
        <taxon>Acetobacteraceae</taxon>
        <taxon>Acetobacter</taxon>
    </lineage>
</organism>
<dbReference type="AlphaFoldDB" id="A0A2Z5ZD57"/>